<name>A0A0F9NQ98_9ZZZZ</name>
<dbReference type="PANTHER" id="PTHR46889:SF4">
    <property type="entry name" value="TRANSPOSASE INSO FOR INSERTION SEQUENCE ELEMENT IS911B-RELATED"/>
    <property type="match status" value="1"/>
</dbReference>
<organism evidence="2">
    <name type="scientific">marine sediment metagenome</name>
    <dbReference type="NCBI Taxonomy" id="412755"/>
    <lineage>
        <taxon>unclassified sequences</taxon>
        <taxon>metagenomes</taxon>
        <taxon>ecological metagenomes</taxon>
    </lineage>
</organism>
<reference evidence="2" key="1">
    <citation type="journal article" date="2015" name="Nature">
        <title>Complex archaea that bridge the gap between prokaryotes and eukaryotes.</title>
        <authorList>
            <person name="Spang A."/>
            <person name="Saw J.H."/>
            <person name="Jorgensen S.L."/>
            <person name="Zaremba-Niedzwiedzka K."/>
            <person name="Martijn J."/>
            <person name="Lind A.E."/>
            <person name="van Eijk R."/>
            <person name="Schleper C."/>
            <person name="Guy L."/>
            <person name="Ettema T.J."/>
        </authorList>
    </citation>
    <scope>NUCLEOTIDE SEQUENCE</scope>
</reference>
<gene>
    <name evidence="2" type="ORF">LCGC14_1309490</name>
</gene>
<dbReference type="InterPro" id="IPR050900">
    <property type="entry name" value="Transposase_IS3/IS150/IS904"/>
</dbReference>
<dbReference type="GO" id="GO:0015074">
    <property type="term" value="P:DNA integration"/>
    <property type="evidence" value="ECO:0007669"/>
    <property type="project" value="InterPro"/>
</dbReference>
<evidence type="ECO:0000313" key="2">
    <source>
        <dbReference type="EMBL" id="KKM83427.1"/>
    </source>
</evidence>
<dbReference type="InterPro" id="IPR001584">
    <property type="entry name" value="Integrase_cat-core"/>
</dbReference>
<dbReference type="AlphaFoldDB" id="A0A0F9NQ98"/>
<feature type="domain" description="Integrase catalytic" evidence="1">
    <location>
        <begin position="119"/>
        <end position="185"/>
    </location>
</feature>
<comment type="caution">
    <text evidence="2">The sequence shown here is derived from an EMBL/GenBank/DDBJ whole genome shotgun (WGS) entry which is preliminary data.</text>
</comment>
<protein>
    <recommendedName>
        <fullName evidence="1">Integrase catalytic domain-containing protein</fullName>
    </recommendedName>
</protein>
<proteinExistence type="predicted"/>
<accession>A0A0F9NQ98</accession>
<sequence length="203" mass="22612">RGLSTRAKVSPASKSRAVARIEKPSSDLPFAALYTKFRPKPCASLGSACGTRWVSRSAKTDFVLDALEQALQDRRPAQKGGLVHHSDRPSRDIARTMPCRAVGGQYLSIRYTERLSEAGIEPSVGSVGDSYDNALAETINGLYQTELIHRQGPWRNMQDLEMATLGWVDWFNHRRLLGPIRNIPPAEAEENFYAQHDVFDMVA</sequence>
<dbReference type="SUPFAM" id="SSF53098">
    <property type="entry name" value="Ribonuclease H-like"/>
    <property type="match status" value="1"/>
</dbReference>
<dbReference type="EMBL" id="LAZR01007715">
    <property type="protein sequence ID" value="KKM83427.1"/>
    <property type="molecule type" value="Genomic_DNA"/>
</dbReference>
<feature type="non-terminal residue" evidence="2">
    <location>
        <position position="1"/>
    </location>
</feature>
<dbReference type="Pfam" id="PF13683">
    <property type="entry name" value="rve_3"/>
    <property type="match status" value="1"/>
</dbReference>
<evidence type="ECO:0000259" key="1">
    <source>
        <dbReference type="Pfam" id="PF13683"/>
    </source>
</evidence>
<dbReference type="InterPro" id="IPR012337">
    <property type="entry name" value="RNaseH-like_sf"/>
</dbReference>
<dbReference type="PANTHER" id="PTHR46889">
    <property type="entry name" value="TRANSPOSASE INSF FOR INSERTION SEQUENCE IS3B-RELATED"/>
    <property type="match status" value="1"/>
</dbReference>